<protein>
    <submittedName>
        <fullName evidence="2">Peptidase_S9 domain-containing protein</fullName>
    </submittedName>
</protein>
<name>A0A0N5C712_STREA</name>
<proteinExistence type="predicted"/>
<keyword evidence="1" id="KW-1185">Reference proteome</keyword>
<dbReference type="Proteomes" id="UP000046392">
    <property type="component" value="Unplaced"/>
</dbReference>
<organism evidence="1 2">
    <name type="scientific">Strongyloides papillosus</name>
    <name type="common">Intestinal threadworm</name>
    <dbReference type="NCBI Taxonomy" id="174720"/>
    <lineage>
        <taxon>Eukaryota</taxon>
        <taxon>Metazoa</taxon>
        <taxon>Ecdysozoa</taxon>
        <taxon>Nematoda</taxon>
        <taxon>Chromadorea</taxon>
        <taxon>Rhabditida</taxon>
        <taxon>Tylenchina</taxon>
        <taxon>Panagrolaimomorpha</taxon>
        <taxon>Strongyloidoidea</taxon>
        <taxon>Strongyloididae</taxon>
        <taxon>Strongyloides</taxon>
    </lineage>
</organism>
<sequence length="619" mass="71793">MSTFYQEYERRAASHNFGGEPLGGFTFPLSVPLSKASRLLTQRNISVSQKLPQLEPFVLGLSTPLINNTRKDIGKSLEAKKSFIKNSFHTSSTDFGAYERRNVICGTNKFGSSDIYLYSVNELGEQKSLYEYILEYDEADCDVEIPECCLKKRYKVTTKSINKKHESEHRIVETLMHYNENYEDKLWLRTKKTLDLLDCDNEEVNTVYQGYIKTFKQIPYMENEICFIDDLDFAWYGDAETSNYSRVKIKDPLTDVATTDCPRVLYASNDECVFEFDYREFTTAQYNPVIQQKSLMNDWPQTLYEEVNTTTQPLFKIKYLISPMEQTNTLIVVTNRFYIVFDNRYISRPILRLPHCIYDGGDYVIFTERGLDFKSNGDGKLEGKLYLSYQLSKDVEPGISYNCLFYNEKEDVFSSTVLTSYLANFEDVALYFENKRPEDLMEYGDKIDALTDGVYTRSVCHVSLNNNSEEAFVFRSNSDGSIWYDEIAFNAHNLSDDEINVASINSCQHFWNSQSCSLIKEYVDNKDYEKTRADRFMWDQCFPMIEVDNLIKHTPVDFSTYNENEVNEIVVGFSKKIKEKVDLSDVISTAKEMPEDHELSNIVLGKVKFVEEIIESVIT</sequence>
<reference evidence="2" key="1">
    <citation type="submission" date="2017-02" db="UniProtKB">
        <authorList>
            <consortium name="WormBaseParasite"/>
        </authorList>
    </citation>
    <scope>IDENTIFICATION</scope>
</reference>
<dbReference type="WBParaSite" id="SPAL_0001372700.1">
    <property type="protein sequence ID" value="SPAL_0001372700.1"/>
    <property type="gene ID" value="SPAL_0001372700"/>
</dbReference>
<accession>A0A0N5C712</accession>
<dbReference type="AlphaFoldDB" id="A0A0N5C712"/>
<evidence type="ECO:0000313" key="1">
    <source>
        <dbReference type="Proteomes" id="UP000046392"/>
    </source>
</evidence>
<evidence type="ECO:0000313" key="2">
    <source>
        <dbReference type="WBParaSite" id="SPAL_0001372700.1"/>
    </source>
</evidence>